<protein>
    <submittedName>
        <fullName evidence="1">Uncharacterized protein</fullName>
    </submittedName>
</protein>
<gene>
    <name evidence="1" type="ORF">BN1708_004417</name>
</gene>
<keyword evidence="2" id="KW-1185">Reference proteome</keyword>
<evidence type="ECO:0000313" key="2">
    <source>
        <dbReference type="Proteomes" id="UP000044602"/>
    </source>
</evidence>
<dbReference type="EMBL" id="CVQH01020418">
    <property type="protein sequence ID" value="CRK27527.1"/>
    <property type="molecule type" value="Genomic_DNA"/>
</dbReference>
<proteinExistence type="predicted"/>
<evidence type="ECO:0000313" key="1">
    <source>
        <dbReference type="EMBL" id="CRK27527.1"/>
    </source>
</evidence>
<sequence length="102" mass="11004">MTDETSTSSHDALISRISLSTFHTNCSAHKLFCSSVPVSNRPRPCENLSLCIASAACRPTSTAFGCAGRVLFLLCPSLHEPASACHYTVQPSWPRPPEHPAH</sequence>
<dbReference type="Proteomes" id="UP000044602">
    <property type="component" value="Unassembled WGS sequence"/>
</dbReference>
<organism evidence="1 2">
    <name type="scientific">Verticillium longisporum</name>
    <name type="common">Verticillium dahliae var. longisporum</name>
    <dbReference type="NCBI Taxonomy" id="100787"/>
    <lineage>
        <taxon>Eukaryota</taxon>
        <taxon>Fungi</taxon>
        <taxon>Dikarya</taxon>
        <taxon>Ascomycota</taxon>
        <taxon>Pezizomycotina</taxon>
        <taxon>Sordariomycetes</taxon>
        <taxon>Hypocreomycetidae</taxon>
        <taxon>Glomerellales</taxon>
        <taxon>Plectosphaerellaceae</taxon>
        <taxon>Verticillium</taxon>
    </lineage>
</organism>
<reference evidence="2" key="1">
    <citation type="submission" date="2015-05" db="EMBL/GenBank/DDBJ databases">
        <authorList>
            <person name="Fogelqvist Johan"/>
        </authorList>
    </citation>
    <scope>NUCLEOTIDE SEQUENCE [LARGE SCALE GENOMIC DNA]</scope>
</reference>
<name>A0A0G4LZU2_VERLO</name>
<dbReference type="AlphaFoldDB" id="A0A0G4LZU2"/>
<accession>A0A0G4LZU2</accession>